<feature type="domain" description="Aconitase/3-isopropylmalate dehydratase large subunit alpha/beta/alpha" evidence="9">
    <location>
        <begin position="69"/>
        <end position="118"/>
    </location>
</feature>
<dbReference type="GO" id="GO:0003994">
    <property type="term" value="F:aconitate hydratase activity"/>
    <property type="evidence" value="ECO:0007669"/>
    <property type="project" value="UniProtKB-EC"/>
</dbReference>
<evidence type="ECO:0000313" key="10">
    <source>
        <dbReference type="EMBL" id="EUJ27859.1"/>
    </source>
</evidence>
<dbReference type="InterPro" id="IPR001030">
    <property type="entry name" value="Acoase/IPM_deHydtase_lsu_aba"/>
</dbReference>
<gene>
    <name evidence="10" type="ORF">LMUR_10129</name>
</gene>
<dbReference type="GO" id="GO:0051536">
    <property type="term" value="F:iron-sulfur cluster binding"/>
    <property type="evidence" value="ECO:0007669"/>
    <property type="project" value="UniProtKB-KW"/>
</dbReference>
<dbReference type="EMBL" id="AODG01000011">
    <property type="protein sequence ID" value="EUJ27859.1"/>
    <property type="molecule type" value="Genomic_DNA"/>
</dbReference>
<comment type="pathway">
    <text evidence="1">Carbohydrate metabolism; tricarboxylic acid cycle; isocitrate from oxaloacetate: step 2/2.</text>
</comment>
<dbReference type="Proteomes" id="UP000019251">
    <property type="component" value="Unassembled WGS sequence"/>
</dbReference>
<accession>A0A829R7Z1</accession>
<dbReference type="InterPro" id="IPR006249">
    <property type="entry name" value="Aconitase/IRP2"/>
</dbReference>
<evidence type="ECO:0000256" key="4">
    <source>
        <dbReference type="ARBA" id="ARBA00023004"/>
    </source>
</evidence>
<keyword evidence="3" id="KW-0479">Metal-binding</keyword>
<evidence type="ECO:0000259" key="9">
    <source>
        <dbReference type="Pfam" id="PF00330"/>
    </source>
</evidence>
<keyword evidence="5" id="KW-0411">Iron-sulfur</keyword>
<dbReference type="InterPro" id="IPR036008">
    <property type="entry name" value="Aconitase_4Fe-4S_dom"/>
</dbReference>
<evidence type="ECO:0000256" key="8">
    <source>
        <dbReference type="ARBA" id="ARBA00031977"/>
    </source>
</evidence>
<evidence type="ECO:0000256" key="6">
    <source>
        <dbReference type="ARBA" id="ARBA00023501"/>
    </source>
</evidence>
<evidence type="ECO:0000256" key="3">
    <source>
        <dbReference type="ARBA" id="ARBA00022723"/>
    </source>
</evidence>
<comment type="catalytic activity">
    <reaction evidence="6">
        <text>citrate = D-threo-isocitrate</text>
        <dbReference type="Rhea" id="RHEA:10336"/>
        <dbReference type="ChEBI" id="CHEBI:15562"/>
        <dbReference type="ChEBI" id="CHEBI:16947"/>
        <dbReference type="EC" id="4.2.1.3"/>
    </reaction>
</comment>
<proteinExistence type="predicted"/>
<dbReference type="PANTHER" id="PTHR11670">
    <property type="entry name" value="ACONITASE/IRON-RESPONSIVE ELEMENT FAMILY MEMBER"/>
    <property type="match status" value="1"/>
</dbReference>
<reference evidence="10 11" key="1">
    <citation type="submission" date="2012-12" db="EMBL/GenBank/DDBJ databases">
        <title>Novel taxa of Listeriaceae from agricultural environments in the United States.</title>
        <authorList>
            <person name="den Bakker H.C."/>
            <person name="Allred A."/>
            <person name="Warchocki S."/>
            <person name="Wright E.M."/>
            <person name="Burrell A."/>
            <person name="Nightingale K.K."/>
            <person name="Kephart D."/>
            <person name="Wiedmann M."/>
        </authorList>
    </citation>
    <scope>NUCLEOTIDE SEQUENCE [LARGE SCALE GENOMIC DNA]</scope>
    <source>
        <strain evidence="10 11">FSL F6-1183</strain>
    </source>
</reference>
<organism evidence="10 11">
    <name type="scientific">Listeria grayi FSL F6-1183</name>
    <dbReference type="NCBI Taxonomy" id="1265827"/>
    <lineage>
        <taxon>Bacteria</taxon>
        <taxon>Bacillati</taxon>
        <taxon>Bacillota</taxon>
        <taxon>Bacilli</taxon>
        <taxon>Bacillales</taxon>
        <taxon>Listeriaceae</taxon>
        <taxon>Listeria</taxon>
    </lineage>
</organism>
<evidence type="ECO:0000256" key="1">
    <source>
        <dbReference type="ARBA" id="ARBA00004717"/>
    </source>
</evidence>
<dbReference type="SUPFAM" id="SSF53732">
    <property type="entry name" value="Aconitase iron-sulfur domain"/>
    <property type="match status" value="1"/>
</dbReference>
<dbReference type="AlphaFoldDB" id="A0A829R7Z1"/>
<evidence type="ECO:0000256" key="7">
    <source>
        <dbReference type="ARBA" id="ARBA00031081"/>
    </source>
</evidence>
<dbReference type="Pfam" id="PF00330">
    <property type="entry name" value="Aconitase"/>
    <property type="match status" value="1"/>
</dbReference>
<keyword evidence="4" id="KW-0408">Iron</keyword>
<evidence type="ECO:0000256" key="2">
    <source>
        <dbReference type="ARBA" id="ARBA00012926"/>
    </source>
</evidence>
<evidence type="ECO:0000256" key="5">
    <source>
        <dbReference type="ARBA" id="ARBA00023014"/>
    </source>
</evidence>
<dbReference type="InterPro" id="IPR015931">
    <property type="entry name" value="Acnase/IPM_dHydase_lsu_aba_1/3"/>
</dbReference>
<evidence type="ECO:0000313" key="11">
    <source>
        <dbReference type="Proteomes" id="UP000019251"/>
    </source>
</evidence>
<sequence>MPKWKEKAKSSFELHNKTYHYYQLKSVEDELNTKIDKLPYSIRVLLESVIRQSDGKVIQDGHVEKLALWQPKKENKGEVPFKPARVILQDFTGVPAVVDLASLRKAMADIGGDPEKINLRSLLISWSITPSK</sequence>
<keyword evidence="10" id="KW-0456">Lyase</keyword>
<name>A0A829R7Z1_LISGR</name>
<dbReference type="Gene3D" id="3.30.499.10">
    <property type="entry name" value="Aconitase, domain 3"/>
    <property type="match status" value="1"/>
</dbReference>
<comment type="caution">
    <text evidence="10">The sequence shown here is derived from an EMBL/GenBank/DDBJ whole genome shotgun (WGS) entry which is preliminary data.</text>
</comment>
<protein>
    <recommendedName>
        <fullName evidence="2">aconitate hydratase</fullName>
        <ecNumber evidence="2">4.2.1.3</ecNumber>
    </recommendedName>
    <alternativeName>
        <fullName evidence="8">Iron-responsive protein-like</fullName>
    </alternativeName>
    <alternativeName>
        <fullName evidence="7">RNA-binding protein</fullName>
    </alternativeName>
</protein>
<dbReference type="EC" id="4.2.1.3" evidence="2"/>
<dbReference type="GO" id="GO:0046872">
    <property type="term" value="F:metal ion binding"/>
    <property type="evidence" value="ECO:0007669"/>
    <property type="project" value="UniProtKB-KW"/>
</dbReference>